<comment type="caution">
    <text evidence="2">The sequence shown here is derived from an EMBL/GenBank/DDBJ whole genome shotgun (WGS) entry which is preliminary data.</text>
</comment>
<reference evidence="2" key="1">
    <citation type="submission" date="2016-10" db="EMBL/GenBank/DDBJ databases">
        <authorList>
            <person name="Varghese N."/>
            <person name="Submissions S."/>
        </authorList>
    </citation>
    <scope>NUCLEOTIDE SEQUENCE [LARGE SCALE GENOMIC DNA]</scope>
    <source>
        <strain evidence="2">YR281</strain>
    </source>
</reference>
<organism evidence="2 3">
    <name type="scientific">Paraburkholderia steynii</name>
    <dbReference type="NCBI Taxonomy" id="1245441"/>
    <lineage>
        <taxon>Bacteria</taxon>
        <taxon>Pseudomonadati</taxon>
        <taxon>Pseudomonadota</taxon>
        <taxon>Betaproteobacteria</taxon>
        <taxon>Burkholderiales</taxon>
        <taxon>Burkholderiaceae</taxon>
        <taxon>Paraburkholderia</taxon>
    </lineage>
</organism>
<name>A0A7Z7B0L5_9BURK</name>
<dbReference type="EMBL" id="FNDI01000001">
    <property type="protein sequence ID" value="SDG99988.1"/>
    <property type="molecule type" value="Genomic_DNA"/>
</dbReference>
<protein>
    <submittedName>
        <fullName evidence="2">Uncharacterized protein</fullName>
    </submittedName>
</protein>
<accession>A0A7Z7B0L5</accession>
<feature type="compositionally biased region" description="Polar residues" evidence="1">
    <location>
        <begin position="24"/>
        <end position="43"/>
    </location>
</feature>
<dbReference type="AlphaFoldDB" id="A0A7Z7B0L5"/>
<evidence type="ECO:0000256" key="1">
    <source>
        <dbReference type="SAM" id="MobiDB-lite"/>
    </source>
</evidence>
<evidence type="ECO:0000313" key="3">
    <source>
        <dbReference type="Proteomes" id="UP000198900"/>
    </source>
</evidence>
<evidence type="ECO:0000313" key="2">
    <source>
        <dbReference type="EMBL" id="SDG99988.1"/>
    </source>
</evidence>
<feature type="region of interest" description="Disordered" evidence="1">
    <location>
        <begin position="1"/>
        <end position="55"/>
    </location>
</feature>
<dbReference type="Proteomes" id="UP000198900">
    <property type="component" value="Unassembled WGS sequence"/>
</dbReference>
<proteinExistence type="predicted"/>
<gene>
    <name evidence="2" type="ORF">SAMN04487926_101587</name>
</gene>
<sequence>MAGELPDMGAVSNKWTRSRRAHANTASNNGPTRRGSWQPTSISLRPRAPARQLGARPDTFEGCGLAAAGRLAHCACLSRSGCLASF</sequence>
<keyword evidence="3" id="KW-1185">Reference proteome</keyword>